<dbReference type="SUPFAM" id="SSF54637">
    <property type="entry name" value="Thioesterase/thiol ester dehydrase-isomerase"/>
    <property type="match status" value="1"/>
</dbReference>
<keyword evidence="2" id="KW-1185">Reference proteome</keyword>
<evidence type="ECO:0008006" key="3">
    <source>
        <dbReference type="Google" id="ProtNLM"/>
    </source>
</evidence>
<dbReference type="EMBL" id="UAPQ01000006">
    <property type="protein sequence ID" value="SPT53271.1"/>
    <property type="molecule type" value="Genomic_DNA"/>
</dbReference>
<protein>
    <recommendedName>
        <fullName evidence="3">MaoC-like domain-containing protein</fullName>
    </recommendedName>
</protein>
<dbReference type="Gene3D" id="3.10.129.10">
    <property type="entry name" value="Hotdog Thioesterase"/>
    <property type="match status" value="1"/>
</dbReference>
<name>A0ABY1VNL1_9ACTO</name>
<reference evidence="1 2" key="1">
    <citation type="submission" date="2018-06" db="EMBL/GenBank/DDBJ databases">
        <authorList>
            <consortium name="Pathogen Informatics"/>
            <person name="Doyle S."/>
        </authorList>
    </citation>
    <scope>NUCLEOTIDE SEQUENCE [LARGE SCALE GENOMIC DNA]</scope>
    <source>
        <strain evidence="1 2">NCTC11535</strain>
    </source>
</reference>
<evidence type="ECO:0000313" key="2">
    <source>
        <dbReference type="Proteomes" id="UP000250006"/>
    </source>
</evidence>
<sequence length="283" mass="28780">MVQAMAQVLEGLLDRSGLVVPPAQIQVAVQTLTPAALSLRQHREQLPAGLWDGLVHRRCQLREVAVDAAAQPAGSAANPAEGAGESAQATLEVLARRGAWELLRATSQHRTPSGAPLLVEHELARPLTDQRTQETRPAVGRAAGAAADGAAFSPHATGGAGRAGRAVSSATASAALAANAANMLRVTAADVAAWAQATADSNAIHLQAGRAQALGLAAGEGQVVAHGLLLAAISLAFAPAHSPSLQLRFTHALAVDQGGTPVELGPGGELHSGGLMLLKRREL</sequence>
<gene>
    <name evidence="1" type="ORF">NCTC11535_00934</name>
</gene>
<proteinExistence type="predicted"/>
<dbReference type="InterPro" id="IPR029069">
    <property type="entry name" value="HotDog_dom_sf"/>
</dbReference>
<dbReference type="Proteomes" id="UP000250006">
    <property type="component" value="Unassembled WGS sequence"/>
</dbReference>
<organism evidence="1 2">
    <name type="scientific">Actinomyces bovis</name>
    <dbReference type="NCBI Taxonomy" id="1658"/>
    <lineage>
        <taxon>Bacteria</taxon>
        <taxon>Bacillati</taxon>
        <taxon>Actinomycetota</taxon>
        <taxon>Actinomycetes</taxon>
        <taxon>Actinomycetales</taxon>
        <taxon>Actinomycetaceae</taxon>
        <taxon>Actinomyces</taxon>
    </lineage>
</organism>
<comment type="caution">
    <text evidence="1">The sequence shown here is derived from an EMBL/GenBank/DDBJ whole genome shotgun (WGS) entry which is preliminary data.</text>
</comment>
<evidence type="ECO:0000313" key="1">
    <source>
        <dbReference type="EMBL" id="SPT53271.1"/>
    </source>
</evidence>
<accession>A0ABY1VNL1</accession>